<organism evidence="1 2">
    <name type="scientific">Fictibacillus arsenicus</name>
    <dbReference type="NCBI Taxonomy" id="255247"/>
    <lineage>
        <taxon>Bacteria</taxon>
        <taxon>Bacillati</taxon>
        <taxon>Bacillota</taxon>
        <taxon>Bacilli</taxon>
        <taxon>Bacillales</taxon>
        <taxon>Fictibacillaceae</taxon>
        <taxon>Fictibacillus</taxon>
    </lineage>
</organism>
<dbReference type="STRING" id="255247.ABE41_003560"/>
<evidence type="ECO:0000313" key="2">
    <source>
        <dbReference type="Proteomes" id="UP000077412"/>
    </source>
</evidence>
<protein>
    <submittedName>
        <fullName evidence="1">Uncharacterized protein</fullName>
    </submittedName>
</protein>
<keyword evidence="2" id="KW-1185">Reference proteome</keyword>
<name>A0A1B1Z1A5_9BACL</name>
<sequence>MKMAVHGSMGRIYARSERFMRSGRVHNSTISPIFRHSLAEISQKRFIFITIVENERVFMNRDEYYLRKIHFVKGGFKWKKH</sequence>
<proteinExistence type="predicted"/>
<dbReference type="KEGG" id="far:ABE41_003560"/>
<evidence type="ECO:0000313" key="1">
    <source>
        <dbReference type="EMBL" id="ANX11069.1"/>
    </source>
</evidence>
<gene>
    <name evidence="1" type="ORF">ABE41_003560</name>
</gene>
<reference evidence="1 2" key="1">
    <citation type="submission" date="2016-08" db="EMBL/GenBank/DDBJ databases">
        <title>Complete genome sequence of Fictibacillus arsenicus G25-54, a strain with toxicity to nematodes and a potential arsenic-resistance activity.</title>
        <authorList>
            <person name="Zheng Z."/>
        </authorList>
    </citation>
    <scope>NUCLEOTIDE SEQUENCE [LARGE SCALE GENOMIC DNA]</scope>
    <source>
        <strain evidence="1 2">G25-54</strain>
    </source>
</reference>
<dbReference type="Proteomes" id="UP000077412">
    <property type="component" value="Chromosome"/>
</dbReference>
<dbReference type="EMBL" id="CP016761">
    <property type="protein sequence ID" value="ANX11069.1"/>
    <property type="molecule type" value="Genomic_DNA"/>
</dbReference>
<dbReference type="AlphaFoldDB" id="A0A1B1Z1A5"/>
<accession>A0A1B1Z1A5</accession>